<evidence type="ECO:0000313" key="4">
    <source>
        <dbReference type="Proteomes" id="UP000054408"/>
    </source>
</evidence>
<dbReference type="RefSeq" id="XP_013759668.1">
    <property type="nucleotide sequence ID" value="XM_013904214.1"/>
</dbReference>
<dbReference type="Pfam" id="PF01476">
    <property type="entry name" value="LysM"/>
    <property type="match status" value="1"/>
</dbReference>
<dbReference type="Proteomes" id="UP000054408">
    <property type="component" value="Unassembled WGS sequence"/>
</dbReference>
<feature type="region of interest" description="Disordered" evidence="1">
    <location>
        <begin position="1"/>
        <end position="63"/>
    </location>
</feature>
<organism evidence="3 4">
    <name type="scientific">Thecamonas trahens ATCC 50062</name>
    <dbReference type="NCBI Taxonomy" id="461836"/>
    <lineage>
        <taxon>Eukaryota</taxon>
        <taxon>Apusozoa</taxon>
        <taxon>Apusomonadida</taxon>
        <taxon>Apusomonadidae</taxon>
        <taxon>Thecamonas</taxon>
    </lineage>
</organism>
<feature type="domain" description="LysM" evidence="2">
    <location>
        <begin position="126"/>
        <end position="170"/>
    </location>
</feature>
<evidence type="ECO:0000256" key="1">
    <source>
        <dbReference type="SAM" id="MobiDB-lite"/>
    </source>
</evidence>
<dbReference type="InterPro" id="IPR018392">
    <property type="entry name" value="LysM"/>
</dbReference>
<evidence type="ECO:0000313" key="3">
    <source>
        <dbReference type="EMBL" id="KNC47330.1"/>
    </source>
</evidence>
<evidence type="ECO:0000259" key="2">
    <source>
        <dbReference type="PROSITE" id="PS51782"/>
    </source>
</evidence>
<keyword evidence="4" id="KW-1185">Reference proteome</keyword>
<dbReference type="AlphaFoldDB" id="A0A0L0D507"/>
<reference evidence="3 4" key="1">
    <citation type="submission" date="2010-05" db="EMBL/GenBank/DDBJ databases">
        <title>The Genome Sequence of Thecamonas trahens ATCC 50062.</title>
        <authorList>
            <consortium name="The Broad Institute Genome Sequencing Platform"/>
            <person name="Russ C."/>
            <person name="Cuomo C."/>
            <person name="Shea T."/>
            <person name="Young S.K."/>
            <person name="Zeng Q."/>
            <person name="Koehrsen M."/>
            <person name="Haas B."/>
            <person name="Borodovsky M."/>
            <person name="Guigo R."/>
            <person name="Alvarado L."/>
            <person name="Berlin A."/>
            <person name="Bochicchio J."/>
            <person name="Borenstein D."/>
            <person name="Chapman S."/>
            <person name="Chen Z."/>
            <person name="Freedman E."/>
            <person name="Gellesch M."/>
            <person name="Goldberg J."/>
            <person name="Griggs A."/>
            <person name="Gujja S."/>
            <person name="Heilman E."/>
            <person name="Heiman D."/>
            <person name="Hepburn T."/>
            <person name="Howarth C."/>
            <person name="Jen D."/>
            <person name="Larson L."/>
            <person name="Mehta T."/>
            <person name="Park D."/>
            <person name="Pearson M."/>
            <person name="Roberts A."/>
            <person name="Saif S."/>
            <person name="Shenoy N."/>
            <person name="Sisk P."/>
            <person name="Stolte C."/>
            <person name="Sykes S."/>
            <person name="Thomson T."/>
            <person name="Walk T."/>
            <person name="White J."/>
            <person name="Yandava C."/>
            <person name="Burger G."/>
            <person name="Gray M.W."/>
            <person name="Holland P.W.H."/>
            <person name="King N."/>
            <person name="Lang F.B.F."/>
            <person name="Roger A.J."/>
            <person name="Ruiz-Trillo I."/>
            <person name="Lander E."/>
            <person name="Nusbaum C."/>
        </authorList>
    </citation>
    <scope>NUCLEOTIDE SEQUENCE [LARGE SCALE GENOMIC DNA]</scope>
    <source>
        <strain evidence="3 4">ATCC 50062</strain>
    </source>
</reference>
<dbReference type="GeneID" id="25563337"/>
<dbReference type="PROSITE" id="PS51782">
    <property type="entry name" value="LYSM"/>
    <property type="match status" value="1"/>
</dbReference>
<gene>
    <name evidence="3" type="ORF">AMSG_03763</name>
</gene>
<name>A0A0L0D507_THETB</name>
<feature type="compositionally biased region" description="Pro residues" evidence="1">
    <location>
        <begin position="1"/>
        <end position="10"/>
    </location>
</feature>
<dbReference type="EMBL" id="GL349446">
    <property type="protein sequence ID" value="KNC47330.1"/>
    <property type="molecule type" value="Genomic_DNA"/>
</dbReference>
<sequence>MELIGPAPPPHRQHSQANGDLGPAPAYTVATGRPVSPPPAYEAHPPPPLPAAVGEKGKEKAQAAMADRLERIHATLDAVRVDPLLPDALPRGRLSPRAEDAPGALLQAVPNNDAPRASQGRPAATMRVPVGIDDTFGGIALRFGLSRRELVALNPGLRASQLQARATVVVPYRELSSEDTSALAQAAAPARASKIDAAVASFVRATRASSEDAVAYLACADGDVAAAIAEFQADAAWEADHPLT</sequence>
<protein>
    <recommendedName>
        <fullName evidence="2">LysM domain-containing protein</fullName>
    </recommendedName>
</protein>
<accession>A0A0L0D507</accession>
<dbReference type="CDD" id="cd00118">
    <property type="entry name" value="LysM"/>
    <property type="match status" value="1"/>
</dbReference>
<proteinExistence type="predicted"/>
<feature type="compositionally biased region" description="Pro residues" evidence="1">
    <location>
        <begin position="35"/>
        <end position="50"/>
    </location>
</feature>